<proteinExistence type="predicted"/>
<keyword evidence="1" id="KW-0812">Transmembrane</keyword>
<evidence type="ECO:0000313" key="3">
    <source>
        <dbReference type="Proteomes" id="UP000838100"/>
    </source>
</evidence>
<sequence length="78" mass="8528">MSTFTRLITLTVLLSLSWVTPVMAYIDPGSGSAIMSAIIGFFVAAGIALKTYWYKIKGIFTSKKTQDNDAESNDEAMK</sequence>
<protein>
    <submittedName>
        <fullName evidence="2">Uncharacterized protein</fullName>
    </submittedName>
</protein>
<dbReference type="RefSeq" id="WP_237444714.1">
    <property type="nucleotide sequence ID" value="NZ_CAKLPX010000002.1"/>
</dbReference>
<evidence type="ECO:0000313" key="2">
    <source>
        <dbReference type="EMBL" id="CAH0992016.1"/>
    </source>
</evidence>
<comment type="caution">
    <text evidence="2">The sequence shown here is derived from an EMBL/GenBank/DDBJ whole genome shotgun (WGS) entry which is preliminary data.</text>
</comment>
<reference evidence="2" key="1">
    <citation type="submission" date="2021-12" db="EMBL/GenBank/DDBJ databases">
        <authorList>
            <person name="Rodrigo-Torres L."/>
            <person name="Arahal R. D."/>
            <person name="Lucena T."/>
        </authorList>
    </citation>
    <scope>NUCLEOTIDE SEQUENCE</scope>
    <source>
        <strain evidence="2">CECT 8267</strain>
    </source>
</reference>
<dbReference type="EMBL" id="CAKLPX010000002">
    <property type="protein sequence ID" value="CAH0992016.1"/>
    <property type="molecule type" value="Genomic_DNA"/>
</dbReference>
<gene>
    <name evidence="2" type="ORF">SIN8267_02131</name>
</gene>
<keyword evidence="1" id="KW-0472">Membrane</keyword>
<keyword evidence="3" id="KW-1185">Reference proteome</keyword>
<organism evidence="2 3">
    <name type="scientific">Sinobacterium norvegicum</name>
    <dbReference type="NCBI Taxonomy" id="1641715"/>
    <lineage>
        <taxon>Bacteria</taxon>
        <taxon>Pseudomonadati</taxon>
        <taxon>Pseudomonadota</taxon>
        <taxon>Gammaproteobacteria</taxon>
        <taxon>Cellvibrionales</taxon>
        <taxon>Spongiibacteraceae</taxon>
        <taxon>Sinobacterium</taxon>
    </lineage>
</organism>
<dbReference type="Proteomes" id="UP000838100">
    <property type="component" value="Unassembled WGS sequence"/>
</dbReference>
<feature type="transmembrane region" description="Helical" evidence="1">
    <location>
        <begin position="34"/>
        <end position="54"/>
    </location>
</feature>
<accession>A0ABM9AFP4</accession>
<evidence type="ECO:0000256" key="1">
    <source>
        <dbReference type="SAM" id="Phobius"/>
    </source>
</evidence>
<keyword evidence="1" id="KW-1133">Transmembrane helix</keyword>
<name>A0ABM9AFP4_9GAMM</name>